<sequence>MELWLDGQPLGPESALELWRSAELACLPPSGVTLQLWLAGVALVPFLRPGDPTWRWLVPPQTSVGALALRVCATGPHGPIQELHTTLWVRSAVLDEAQYQALLADLAALGPRLLLALRGLLLPTAWVPSDAPRTLAEDLATLLGTDLDRFCNAAERLLQRPPELRRSMLRPTDPGQMRDFSRLDRLPPEGLLEPQSETSFDSFANRLLKQTLVRLERRITLALSTPALPASTHSALEVARTRIQHLRTRPQLAAVGALPATTGPSGLMQRDPHLRRVWQMWRHLQRQPLVDWDAQTLALPIQRLDLLYERWCALRVALALLELPSIQPVAQNLLQPSADDWLLILSEGGTLVQLEHGAYRLNLRYQPRYLPGGADLGSLDRHTRIPDLALEITSADAPPRVIVLDAKYRRAAHGGLPESALADAYSYLGSIGTPAGQRVVQAVALLYPGQGRAEIYPNGVAIIPLRPDLTHELSPWLAQHVESVFGA</sequence>
<comment type="caution">
    <text evidence="1">The sequence shown here is derived from an EMBL/GenBank/DDBJ whole genome shotgun (WGS) entry which is preliminary data.</text>
</comment>
<reference evidence="1 2" key="1">
    <citation type="journal article" date="2011" name="J. Bacteriol.">
        <title>Draft genome sequence of the anoxygenic filamentous phototrophic bacterium Oscillochloris trichoides subsp. DG-6.</title>
        <authorList>
            <person name="Kuznetsov B.B."/>
            <person name="Ivanovsky R.N."/>
            <person name="Keppen O.I."/>
            <person name="Sukhacheva M.V."/>
            <person name="Bumazhkin B.K."/>
            <person name="Patutina E.O."/>
            <person name="Beletsky A.V."/>
            <person name="Mardanov A.V."/>
            <person name="Baslerov R.V."/>
            <person name="Panteleeva A.N."/>
            <person name="Kolganova T.V."/>
            <person name="Ravin N.V."/>
            <person name="Skryabin K.G."/>
        </authorList>
    </citation>
    <scope>NUCLEOTIDE SEQUENCE [LARGE SCALE GENOMIC DNA]</scope>
    <source>
        <strain evidence="1 2">DG-6</strain>
    </source>
</reference>
<dbReference type="EMBL" id="ADVR01000099">
    <property type="protein sequence ID" value="EFO79847.1"/>
    <property type="molecule type" value="Genomic_DNA"/>
</dbReference>
<dbReference type="Proteomes" id="UP000054010">
    <property type="component" value="Unassembled WGS sequence"/>
</dbReference>
<gene>
    <name evidence="1" type="ORF">OSCT_2300</name>
</gene>
<proteinExistence type="predicted"/>
<accession>E1IG49</accession>
<dbReference type="STRING" id="765420.OSCT_2300"/>
<dbReference type="AlphaFoldDB" id="E1IG49"/>
<dbReference type="eggNOG" id="COG1700">
    <property type="taxonomic scope" value="Bacteria"/>
</dbReference>
<dbReference type="OrthoDB" id="32195at2"/>
<evidence type="ECO:0000313" key="2">
    <source>
        <dbReference type="Proteomes" id="UP000054010"/>
    </source>
</evidence>
<evidence type="ECO:0000313" key="1">
    <source>
        <dbReference type="EMBL" id="EFO79847.1"/>
    </source>
</evidence>
<name>E1IG49_9CHLR</name>
<protein>
    <recommendedName>
        <fullName evidence="3">DUF2357 domain-containing protein</fullName>
    </recommendedName>
</protein>
<keyword evidence="2" id="KW-1185">Reference proteome</keyword>
<organism evidence="1 2">
    <name type="scientific">Oscillochloris trichoides DG-6</name>
    <dbReference type="NCBI Taxonomy" id="765420"/>
    <lineage>
        <taxon>Bacteria</taxon>
        <taxon>Bacillati</taxon>
        <taxon>Chloroflexota</taxon>
        <taxon>Chloroflexia</taxon>
        <taxon>Chloroflexales</taxon>
        <taxon>Chloroflexineae</taxon>
        <taxon>Oscillochloridaceae</taxon>
        <taxon>Oscillochloris</taxon>
    </lineage>
</organism>
<dbReference type="HOGENOM" id="CLU_492479_0_0_0"/>
<dbReference type="Pfam" id="PF04411">
    <property type="entry name" value="PDDEXK_7"/>
    <property type="match status" value="1"/>
</dbReference>
<dbReference type="InterPro" id="IPR007505">
    <property type="entry name" value="PDDEXK_7"/>
</dbReference>
<evidence type="ECO:0008006" key="3">
    <source>
        <dbReference type="Google" id="ProtNLM"/>
    </source>
</evidence>